<evidence type="ECO:0000259" key="11">
    <source>
        <dbReference type="Pfam" id="PF00155"/>
    </source>
</evidence>
<dbReference type="EC" id="2.6.1.-" evidence="9"/>
<comment type="cofactor">
    <cofactor evidence="1 9">
        <name>pyridoxal 5'-phosphate</name>
        <dbReference type="ChEBI" id="CHEBI:597326"/>
    </cofactor>
</comment>
<feature type="domain" description="Aminotransferase class I/classII large" evidence="11">
    <location>
        <begin position="61"/>
        <end position="421"/>
    </location>
</feature>
<keyword evidence="6 9" id="KW-0808">Transferase</keyword>
<evidence type="ECO:0000256" key="9">
    <source>
        <dbReference type="RuleBase" id="RU000481"/>
    </source>
</evidence>
<dbReference type="OrthoDB" id="8109430at2"/>
<dbReference type="PANTHER" id="PTHR46383:SF1">
    <property type="entry name" value="ASPARTATE AMINOTRANSFERASE"/>
    <property type="match status" value="1"/>
</dbReference>
<evidence type="ECO:0000256" key="3">
    <source>
        <dbReference type="ARBA" id="ARBA00011738"/>
    </source>
</evidence>
<dbReference type="GO" id="GO:0006520">
    <property type="term" value="P:amino acid metabolic process"/>
    <property type="evidence" value="ECO:0007669"/>
    <property type="project" value="InterPro"/>
</dbReference>
<sequence>MRAGRTLPHPAPEPDCSRSQSNIEENPMSTFVPASRVSRIKVSPSTAAAARARELKAAGRDIVDMTVGEPDFDTPDNVKAAAHAAIDRGETKYTPVNGTPALRKAIIGDFERRLGLSYADNEICVGGGAKQILFLALMASVEYDAEVIIPAPYWVSYPDMVIANDGKPVIVQCPQEQGFKLTPEALEAAITPKTLWLVLNAPSNPTGAAYSRAELEALGQVLLRHPQVFVLSDDIYDQVWFRDEPMTTLVAAVPELKGRVLLTNGVSKSYAMTGWRIGYGAGPAPLVAAINKLQSQMSSCPSSVSQAAAAHALSSDQSFVAESVKVYKERRDYACARLNAVPGLSCLVPDGAFYLFPNCAGVMGRKTPEGKTIETDLDFILYLLDGVGVAALQGSAYGLSPYFRLSIATSMEAITEACDRIERAVAALK</sequence>
<evidence type="ECO:0000256" key="2">
    <source>
        <dbReference type="ARBA" id="ARBA00007441"/>
    </source>
</evidence>
<evidence type="ECO:0000313" key="12">
    <source>
        <dbReference type="EMBL" id="ACP27162.1"/>
    </source>
</evidence>
<evidence type="ECO:0000256" key="1">
    <source>
        <dbReference type="ARBA" id="ARBA00001933"/>
    </source>
</evidence>
<evidence type="ECO:0000256" key="7">
    <source>
        <dbReference type="ARBA" id="ARBA00022898"/>
    </source>
</evidence>
<dbReference type="PANTHER" id="PTHR46383">
    <property type="entry name" value="ASPARTATE AMINOTRANSFERASE"/>
    <property type="match status" value="1"/>
</dbReference>
<dbReference type="eggNOG" id="COG0436">
    <property type="taxonomic scope" value="Bacteria"/>
</dbReference>
<dbReference type="HOGENOM" id="CLU_017584_4_3_5"/>
<organism evidence="12 13">
    <name type="scientific">Sinorhizobium fredii (strain NBRC 101917 / NGR234)</name>
    <dbReference type="NCBI Taxonomy" id="394"/>
    <lineage>
        <taxon>Bacteria</taxon>
        <taxon>Pseudomonadati</taxon>
        <taxon>Pseudomonadota</taxon>
        <taxon>Alphaproteobacteria</taxon>
        <taxon>Hyphomicrobiales</taxon>
        <taxon>Rhizobiaceae</taxon>
        <taxon>Sinorhizobium/Ensifer group</taxon>
        <taxon>Sinorhizobium</taxon>
    </lineage>
</organism>
<dbReference type="PROSITE" id="PS00105">
    <property type="entry name" value="AA_TRANSFER_CLASS_1"/>
    <property type="match status" value="1"/>
</dbReference>
<dbReference type="Gene3D" id="3.90.1150.10">
    <property type="entry name" value="Aspartate Aminotransferase, domain 1"/>
    <property type="match status" value="1"/>
</dbReference>
<dbReference type="InterPro" id="IPR015421">
    <property type="entry name" value="PyrdxlP-dep_Trfase_major"/>
</dbReference>
<dbReference type="InterPro" id="IPR015422">
    <property type="entry name" value="PyrdxlP-dep_Trfase_small"/>
</dbReference>
<dbReference type="GO" id="GO:0030170">
    <property type="term" value="F:pyridoxal phosphate binding"/>
    <property type="evidence" value="ECO:0007669"/>
    <property type="project" value="InterPro"/>
</dbReference>
<gene>
    <name evidence="12" type="primary">aatA2</name>
    <name evidence="12" type="ordered locus">NGR_c34380</name>
</gene>
<proteinExistence type="inferred from homology"/>
<dbReference type="NCBIfam" id="NF004769">
    <property type="entry name" value="PRK06107.1"/>
    <property type="match status" value="1"/>
</dbReference>
<reference evidence="12 13" key="1">
    <citation type="journal article" date="2009" name="Appl. Environ. Microbiol.">
        <title>Rhizobium sp. strain NGR234 possesses a remarkable number of secretion systems.</title>
        <authorList>
            <person name="Schmeisser C."/>
            <person name="Liesegang H."/>
            <person name="Krysciak D."/>
            <person name="Bakkou N."/>
            <person name="Le Quere A."/>
            <person name="Wollherr A."/>
            <person name="Heinemeyer I."/>
            <person name="Morgenstern B."/>
            <person name="Pommerening-Roeser A."/>
            <person name="Flores M."/>
            <person name="Palacios R."/>
            <person name="Brenner S."/>
            <person name="Gottschalk G."/>
            <person name="Schmitz R.A."/>
            <person name="Broughton W.J."/>
            <person name="Perret X."/>
            <person name="Strittmatter A.W."/>
            <person name="Streit W.R."/>
        </authorList>
    </citation>
    <scope>NUCLEOTIDE SEQUENCE [LARGE SCALE GENOMIC DNA]</scope>
    <source>
        <strain evidence="13">NBRC 101917 / NGR234</strain>
    </source>
</reference>
<dbReference type="Gene3D" id="3.40.640.10">
    <property type="entry name" value="Type I PLP-dependent aspartate aminotransferase-like (Major domain)"/>
    <property type="match status" value="1"/>
</dbReference>
<dbReference type="SUPFAM" id="SSF53383">
    <property type="entry name" value="PLP-dependent transferases"/>
    <property type="match status" value="1"/>
</dbReference>
<keyword evidence="13" id="KW-1185">Reference proteome</keyword>
<evidence type="ECO:0000313" key="13">
    <source>
        <dbReference type="Proteomes" id="UP000001054"/>
    </source>
</evidence>
<dbReference type="KEGG" id="rhi:NGR_c34380"/>
<dbReference type="InterPro" id="IPR004838">
    <property type="entry name" value="NHTrfase_class1_PyrdxlP-BS"/>
</dbReference>
<dbReference type="Proteomes" id="UP000001054">
    <property type="component" value="Chromosome"/>
</dbReference>
<dbReference type="CDD" id="cd00609">
    <property type="entry name" value="AAT_like"/>
    <property type="match status" value="1"/>
</dbReference>
<dbReference type="Pfam" id="PF00155">
    <property type="entry name" value="Aminotran_1_2"/>
    <property type="match status" value="1"/>
</dbReference>
<evidence type="ECO:0000256" key="6">
    <source>
        <dbReference type="ARBA" id="ARBA00022679"/>
    </source>
</evidence>
<dbReference type="InterPro" id="IPR004839">
    <property type="entry name" value="Aminotransferase_I/II_large"/>
</dbReference>
<accession>C3MBF3</accession>
<keyword evidence="4" id="KW-0963">Cytoplasm</keyword>
<keyword evidence="5 9" id="KW-0032">Aminotransferase</keyword>
<comment type="similarity">
    <text evidence="2 9">Belongs to the class-I pyridoxal-phosphate-dependent aminotransferase family.</text>
</comment>
<dbReference type="GO" id="GO:0004069">
    <property type="term" value="F:L-aspartate:2-oxoglutarate aminotransferase activity"/>
    <property type="evidence" value="ECO:0007669"/>
    <property type="project" value="UniProtKB-EC"/>
</dbReference>
<feature type="compositionally biased region" description="Polar residues" evidence="10">
    <location>
        <begin position="17"/>
        <end position="27"/>
    </location>
</feature>
<feature type="region of interest" description="Disordered" evidence="10">
    <location>
        <begin position="1"/>
        <end position="27"/>
    </location>
</feature>
<evidence type="ECO:0000256" key="10">
    <source>
        <dbReference type="SAM" id="MobiDB-lite"/>
    </source>
</evidence>
<dbReference type="AlphaFoldDB" id="C3MBF3"/>
<dbReference type="EMBL" id="CP001389">
    <property type="protein sequence ID" value="ACP27162.1"/>
    <property type="molecule type" value="Genomic_DNA"/>
</dbReference>
<dbReference type="PATRIC" id="fig|394.7.peg.6285"/>
<evidence type="ECO:0000256" key="4">
    <source>
        <dbReference type="ARBA" id="ARBA00022490"/>
    </source>
</evidence>
<dbReference type="InterPro" id="IPR050596">
    <property type="entry name" value="AspAT/PAT-like"/>
</dbReference>
<dbReference type="STRING" id="394.NGR_c34380"/>
<dbReference type="InterPro" id="IPR015424">
    <property type="entry name" value="PyrdxlP-dep_Trfase"/>
</dbReference>
<protein>
    <recommendedName>
        <fullName evidence="9">Aminotransferase</fullName>
        <ecNumber evidence="9">2.6.1.-</ecNumber>
    </recommendedName>
</protein>
<name>C3MBF3_SINFN</name>
<evidence type="ECO:0000256" key="5">
    <source>
        <dbReference type="ARBA" id="ARBA00022576"/>
    </source>
</evidence>
<keyword evidence="7" id="KW-0663">Pyridoxal phosphate</keyword>
<evidence type="ECO:0000256" key="8">
    <source>
        <dbReference type="ARBA" id="ARBA00049185"/>
    </source>
</evidence>
<dbReference type="FunFam" id="3.40.640.10:FF:000033">
    <property type="entry name" value="Aspartate aminotransferase"/>
    <property type="match status" value="1"/>
</dbReference>
<comment type="catalytic activity">
    <reaction evidence="8">
        <text>L-aspartate + 2-oxoglutarate = oxaloacetate + L-glutamate</text>
        <dbReference type="Rhea" id="RHEA:21824"/>
        <dbReference type="ChEBI" id="CHEBI:16452"/>
        <dbReference type="ChEBI" id="CHEBI:16810"/>
        <dbReference type="ChEBI" id="CHEBI:29985"/>
        <dbReference type="ChEBI" id="CHEBI:29991"/>
        <dbReference type="EC" id="2.6.1.1"/>
    </reaction>
</comment>
<comment type="subunit">
    <text evidence="3">Homodimer.</text>
</comment>